<proteinExistence type="predicted"/>
<keyword evidence="2" id="KW-0547">Nucleotide-binding</keyword>
<evidence type="ECO:0000313" key="7">
    <source>
        <dbReference type="Proteomes" id="UP000178429"/>
    </source>
</evidence>
<dbReference type="PANTHER" id="PTHR43024:SF1">
    <property type="entry name" value="UDP-N-ACETYLMURAMOYL-TRIPEPTIDE--D-ALANYL-D-ALANINE LIGASE"/>
    <property type="match status" value="1"/>
</dbReference>
<name>A0A1F8C4T0_9BACT</name>
<evidence type="ECO:0000256" key="2">
    <source>
        <dbReference type="ARBA" id="ARBA00022741"/>
    </source>
</evidence>
<dbReference type="SUPFAM" id="SSF53623">
    <property type="entry name" value="MurD-like peptide ligases, catalytic domain"/>
    <property type="match status" value="1"/>
</dbReference>
<dbReference type="InterPro" id="IPR013221">
    <property type="entry name" value="Mur_ligase_cen"/>
</dbReference>
<dbReference type="InterPro" id="IPR004101">
    <property type="entry name" value="Mur_ligase_C"/>
</dbReference>
<sequence>MKINSAVRWWFGGNFPEAQVKRISAYRPHGWGNLVKDRYRTWVVHPLRRRVARFWVIFLQKFFGLKVIAITGSAGKTTTKEMVASILKQKGETVASIANIDPIYNIPTSILKCTPATRFLVLEMGVEFPGEMDFYLWLVRPDIGVILNIYPTHLEFFGSVNGVYREKSRLVKSLNRSSTAVLNAKDNYLKRLGDKLGCNVVWFDDENDSAAAAVGRVLGVKENLIKIGLVKYQNPEHRMREIRHKSGALIIDDSYNNNPEAAKRALKIFTDISSTKKKVVVFGDMLELGKFEEKYHRELGNILAQNGLIFLIGVGPASRVLIKEAAKTMPNKTAWVEKNLQVLEYLKPYLKSGYAILIKGSRSIGLDKLVEQVVV</sequence>
<feature type="domain" description="Mur ligase C-terminal" evidence="4">
    <location>
        <begin position="237"/>
        <end position="362"/>
    </location>
</feature>
<reference evidence="6 7" key="1">
    <citation type="journal article" date="2016" name="Nat. Commun.">
        <title>Thousands of microbial genomes shed light on interconnected biogeochemical processes in an aquifer system.</title>
        <authorList>
            <person name="Anantharaman K."/>
            <person name="Brown C.T."/>
            <person name="Hug L.A."/>
            <person name="Sharon I."/>
            <person name="Castelle C.J."/>
            <person name="Probst A.J."/>
            <person name="Thomas B.C."/>
            <person name="Singh A."/>
            <person name="Wilkins M.J."/>
            <person name="Karaoz U."/>
            <person name="Brodie E.L."/>
            <person name="Williams K.H."/>
            <person name="Hubbard S.S."/>
            <person name="Banfield J.F."/>
        </authorList>
    </citation>
    <scope>NUCLEOTIDE SEQUENCE [LARGE SCALE GENOMIC DNA]</scope>
</reference>
<evidence type="ECO:0000313" key="6">
    <source>
        <dbReference type="EMBL" id="OGM70738.1"/>
    </source>
</evidence>
<keyword evidence="1" id="KW-0436">Ligase</keyword>
<dbReference type="Pfam" id="PF08245">
    <property type="entry name" value="Mur_ligase_M"/>
    <property type="match status" value="1"/>
</dbReference>
<protein>
    <recommendedName>
        <fullName evidence="8">UDP-N-acetylmuramoyl-tripeptide--D-alanyl-D-alanine ligase</fullName>
    </recommendedName>
</protein>
<accession>A0A1F8C4T0</accession>
<comment type="caution">
    <text evidence="6">The sequence shown here is derived from an EMBL/GenBank/DDBJ whole genome shotgun (WGS) entry which is preliminary data.</text>
</comment>
<dbReference type="Proteomes" id="UP000178429">
    <property type="component" value="Unassembled WGS sequence"/>
</dbReference>
<dbReference type="EMBL" id="MGHL01000002">
    <property type="protein sequence ID" value="OGM70738.1"/>
    <property type="molecule type" value="Genomic_DNA"/>
</dbReference>
<evidence type="ECO:0000256" key="3">
    <source>
        <dbReference type="ARBA" id="ARBA00022840"/>
    </source>
</evidence>
<dbReference type="GO" id="GO:0005524">
    <property type="term" value="F:ATP binding"/>
    <property type="evidence" value="ECO:0007669"/>
    <property type="project" value="UniProtKB-KW"/>
</dbReference>
<evidence type="ECO:0000256" key="1">
    <source>
        <dbReference type="ARBA" id="ARBA00022598"/>
    </source>
</evidence>
<keyword evidence="3" id="KW-0067">ATP-binding</keyword>
<dbReference type="STRING" id="1802525.A2975_02505"/>
<gene>
    <name evidence="6" type="ORF">A2975_02505</name>
</gene>
<dbReference type="SUPFAM" id="SSF53244">
    <property type="entry name" value="MurD-like peptide ligases, peptide-binding domain"/>
    <property type="match status" value="1"/>
</dbReference>
<dbReference type="InterPro" id="IPR051046">
    <property type="entry name" value="MurCDEF_CellWall_CoF430Synth"/>
</dbReference>
<dbReference type="PANTHER" id="PTHR43024">
    <property type="entry name" value="UDP-N-ACETYLMURAMOYL-TRIPEPTIDE--D-ALANYL-D-ALANINE LIGASE"/>
    <property type="match status" value="1"/>
</dbReference>
<dbReference type="GO" id="GO:0016881">
    <property type="term" value="F:acid-amino acid ligase activity"/>
    <property type="evidence" value="ECO:0007669"/>
    <property type="project" value="InterPro"/>
</dbReference>
<dbReference type="Gene3D" id="3.90.190.20">
    <property type="entry name" value="Mur ligase, C-terminal domain"/>
    <property type="match status" value="1"/>
</dbReference>
<evidence type="ECO:0008006" key="8">
    <source>
        <dbReference type="Google" id="ProtNLM"/>
    </source>
</evidence>
<dbReference type="InterPro" id="IPR036615">
    <property type="entry name" value="Mur_ligase_C_dom_sf"/>
</dbReference>
<organism evidence="6 7">
    <name type="scientific">Candidatus Woesebacteria bacterium RIFCSPLOWO2_01_FULL_44_14</name>
    <dbReference type="NCBI Taxonomy" id="1802525"/>
    <lineage>
        <taxon>Bacteria</taxon>
        <taxon>Candidatus Woeseibacteriota</taxon>
    </lineage>
</organism>
<evidence type="ECO:0000259" key="5">
    <source>
        <dbReference type="Pfam" id="PF08245"/>
    </source>
</evidence>
<dbReference type="AlphaFoldDB" id="A0A1F8C4T0"/>
<dbReference type="InterPro" id="IPR036565">
    <property type="entry name" value="Mur-like_cat_sf"/>
</dbReference>
<dbReference type="Gene3D" id="3.40.1190.10">
    <property type="entry name" value="Mur-like, catalytic domain"/>
    <property type="match status" value="1"/>
</dbReference>
<evidence type="ECO:0000259" key="4">
    <source>
        <dbReference type="Pfam" id="PF02875"/>
    </source>
</evidence>
<dbReference type="Pfam" id="PF02875">
    <property type="entry name" value="Mur_ligase_C"/>
    <property type="match status" value="1"/>
</dbReference>
<feature type="domain" description="Mur ligase central" evidence="5">
    <location>
        <begin position="70"/>
        <end position="214"/>
    </location>
</feature>